<comment type="cofactor">
    <cofactor evidence="1">
        <name>Mg(2+)</name>
        <dbReference type="ChEBI" id="CHEBI:18420"/>
    </cofactor>
</comment>
<evidence type="ECO:0000256" key="3">
    <source>
        <dbReference type="ARBA" id="ARBA00022801"/>
    </source>
</evidence>
<keyword evidence="5" id="KW-0119">Carbohydrate metabolism</keyword>
<keyword evidence="7" id="KW-1185">Reference proteome</keyword>
<dbReference type="InterPro" id="IPR006879">
    <property type="entry name" value="YdjC-like"/>
</dbReference>
<dbReference type="PANTHER" id="PTHR31609:SF1">
    <property type="entry name" value="CARBOHYDRATE DEACETYLASE"/>
    <property type="match status" value="1"/>
</dbReference>
<evidence type="ECO:0000256" key="2">
    <source>
        <dbReference type="ARBA" id="ARBA00022723"/>
    </source>
</evidence>
<evidence type="ECO:0000256" key="5">
    <source>
        <dbReference type="ARBA" id="ARBA00023277"/>
    </source>
</evidence>
<dbReference type="InterPro" id="IPR011330">
    <property type="entry name" value="Glyco_hydro/deAcase_b/a-brl"/>
</dbReference>
<sequence length="243" mass="27992">MIPLNVIANADDFGFNSSVNKAILYCFEERLINSTSLMVNCEGFEEAIQLTLRHESIINVGLHTNLAEGKPLTNFSNKTFLTENGEWNIDQTGKKIKFLDSQTRASFHREIEAQINRALEAGIRLTHLDAHLHLHTLPGFSAIFLALARQYQLKLRLAQSFNEGNFFKFFFRRFLNKKIIAAGCNYADKFQTIDFYIANHQLQPQDQRVEIMLHPDFLSGDQLTDHYHPSDITNWISFLQGRK</sequence>
<dbReference type="PANTHER" id="PTHR31609">
    <property type="entry name" value="YDJC DEACETYLASE FAMILY MEMBER"/>
    <property type="match status" value="1"/>
</dbReference>
<protein>
    <submittedName>
        <fullName evidence="6">ChbG/HpnK family deacetylase</fullName>
    </submittedName>
</protein>
<dbReference type="Gene3D" id="3.20.20.370">
    <property type="entry name" value="Glycoside hydrolase/deacetylase"/>
    <property type="match status" value="1"/>
</dbReference>
<accession>A0ABZ0TS07</accession>
<evidence type="ECO:0000256" key="1">
    <source>
        <dbReference type="ARBA" id="ARBA00001946"/>
    </source>
</evidence>
<name>A0ABZ0TS07_9SPHI</name>
<organism evidence="6 7">
    <name type="scientific">Mucilaginibacter sabulilitoris</name>
    <dbReference type="NCBI Taxonomy" id="1173583"/>
    <lineage>
        <taxon>Bacteria</taxon>
        <taxon>Pseudomonadati</taxon>
        <taxon>Bacteroidota</taxon>
        <taxon>Sphingobacteriia</taxon>
        <taxon>Sphingobacteriales</taxon>
        <taxon>Sphingobacteriaceae</taxon>
        <taxon>Mucilaginibacter</taxon>
    </lineage>
</organism>
<evidence type="ECO:0000256" key="4">
    <source>
        <dbReference type="ARBA" id="ARBA00022842"/>
    </source>
</evidence>
<dbReference type="RefSeq" id="WP_321564800.1">
    <property type="nucleotide sequence ID" value="NZ_CP139558.1"/>
</dbReference>
<dbReference type="Proteomes" id="UP001324380">
    <property type="component" value="Chromosome"/>
</dbReference>
<evidence type="ECO:0000313" key="7">
    <source>
        <dbReference type="Proteomes" id="UP001324380"/>
    </source>
</evidence>
<gene>
    <name evidence="6" type="ORF">SNE25_09205</name>
</gene>
<keyword evidence="3" id="KW-0378">Hydrolase</keyword>
<evidence type="ECO:0000313" key="6">
    <source>
        <dbReference type="EMBL" id="WPU95694.1"/>
    </source>
</evidence>
<keyword evidence="2" id="KW-0479">Metal-binding</keyword>
<keyword evidence="4" id="KW-0460">Magnesium</keyword>
<dbReference type="SUPFAM" id="SSF88713">
    <property type="entry name" value="Glycoside hydrolase/deacetylase"/>
    <property type="match status" value="1"/>
</dbReference>
<proteinExistence type="predicted"/>
<dbReference type="EMBL" id="CP139558">
    <property type="protein sequence ID" value="WPU95694.1"/>
    <property type="molecule type" value="Genomic_DNA"/>
</dbReference>
<dbReference type="Pfam" id="PF04794">
    <property type="entry name" value="YdjC"/>
    <property type="match status" value="1"/>
</dbReference>
<reference evidence="6 7" key="1">
    <citation type="submission" date="2023-11" db="EMBL/GenBank/DDBJ databases">
        <title>Analysis of the Genomes of Mucilaginibacter gossypii cycad 4 and M. sabulilitoris SNA2: microbes with the potential for plant growth promotion.</title>
        <authorList>
            <person name="Hirsch A.M."/>
            <person name="Humm E."/>
            <person name="Rubbi M."/>
            <person name="Del Vecchio G."/>
            <person name="Ha S.M."/>
            <person name="Pellegrini M."/>
            <person name="Gunsalus R.P."/>
        </authorList>
    </citation>
    <scope>NUCLEOTIDE SEQUENCE [LARGE SCALE GENOMIC DNA]</scope>
    <source>
        <strain evidence="6 7">SNA2</strain>
    </source>
</reference>